<dbReference type="InParanoid" id="F6ZV67"/>
<protein>
    <submittedName>
        <fullName evidence="2">Uncharacterized protein</fullName>
    </submittedName>
</protein>
<sequence>MSQRLEVKTNLEENVKEEMEKNKMLAQRYRELQSEHIDLKNRLMDLYDSKVKLETSIKDHKQLVTLQEKLNVALKQYYHDRGEFNKAGLEKFHVRSHDNTDKMSKVQGGLEVALDNISLFLKSQIDGSAANRVHQAAMDWLTTP</sequence>
<evidence type="ECO:0000256" key="1">
    <source>
        <dbReference type="SAM" id="Coils"/>
    </source>
</evidence>
<keyword evidence="3" id="KW-1185">Reference proteome</keyword>
<dbReference type="GeneTree" id="ENSGT00940000168786"/>
<organism evidence="2 3">
    <name type="scientific">Ciona intestinalis</name>
    <name type="common">Transparent sea squirt</name>
    <name type="synonym">Ascidia intestinalis</name>
    <dbReference type="NCBI Taxonomy" id="7719"/>
    <lineage>
        <taxon>Eukaryota</taxon>
        <taxon>Metazoa</taxon>
        <taxon>Chordata</taxon>
        <taxon>Tunicata</taxon>
        <taxon>Ascidiacea</taxon>
        <taxon>Phlebobranchia</taxon>
        <taxon>Cionidae</taxon>
        <taxon>Ciona</taxon>
    </lineage>
</organism>
<feature type="coiled-coil region" evidence="1">
    <location>
        <begin position="8"/>
        <end position="49"/>
    </location>
</feature>
<accession>F6ZV67</accession>
<dbReference type="OMA" id="NRTEEYH"/>
<dbReference type="HOGENOM" id="CLU_1795796_0_0_1"/>
<name>F6ZV67_CIOIN</name>
<reference evidence="2" key="3">
    <citation type="submission" date="2025-09" db="UniProtKB">
        <authorList>
            <consortium name="Ensembl"/>
        </authorList>
    </citation>
    <scope>IDENTIFICATION</scope>
</reference>
<reference evidence="2" key="2">
    <citation type="submission" date="2025-08" db="UniProtKB">
        <authorList>
            <consortium name="Ensembl"/>
        </authorList>
    </citation>
    <scope>IDENTIFICATION</scope>
</reference>
<proteinExistence type="predicted"/>
<evidence type="ECO:0000313" key="3">
    <source>
        <dbReference type="Proteomes" id="UP000008144"/>
    </source>
</evidence>
<dbReference type="Proteomes" id="UP000008144">
    <property type="component" value="Unassembled WGS sequence"/>
</dbReference>
<dbReference type="PANTHER" id="PTHR35088">
    <property type="entry name" value="COILED-COIL DOMAIN-CONTAINING PROTEIN 178"/>
    <property type="match status" value="1"/>
</dbReference>
<dbReference type="Ensembl" id="ENSCINT00000026682.2">
    <property type="protein sequence ID" value="ENSCINP00000026436.2"/>
    <property type="gene ID" value="ENSCING00000014690.2"/>
</dbReference>
<dbReference type="PANTHER" id="PTHR35088:SF1">
    <property type="entry name" value="COILED-COIL DOMAIN-CONTAINING PROTEIN 178"/>
    <property type="match status" value="1"/>
</dbReference>
<keyword evidence="1" id="KW-0175">Coiled coil</keyword>
<evidence type="ECO:0000313" key="2">
    <source>
        <dbReference type="Ensembl" id="ENSCINP00000026436.2"/>
    </source>
</evidence>
<reference evidence="3" key="1">
    <citation type="journal article" date="2002" name="Science">
        <title>The draft genome of Ciona intestinalis: insights into chordate and vertebrate origins.</title>
        <authorList>
            <person name="Dehal P."/>
            <person name="Satou Y."/>
            <person name="Campbell R.K."/>
            <person name="Chapman J."/>
            <person name="Degnan B."/>
            <person name="De Tomaso A."/>
            <person name="Davidson B."/>
            <person name="Di Gregorio A."/>
            <person name="Gelpke M."/>
            <person name="Goodstein D.M."/>
            <person name="Harafuji N."/>
            <person name="Hastings K.E."/>
            <person name="Ho I."/>
            <person name="Hotta K."/>
            <person name="Huang W."/>
            <person name="Kawashima T."/>
            <person name="Lemaire P."/>
            <person name="Martinez D."/>
            <person name="Meinertzhagen I.A."/>
            <person name="Necula S."/>
            <person name="Nonaka M."/>
            <person name="Putnam N."/>
            <person name="Rash S."/>
            <person name="Saiga H."/>
            <person name="Satake M."/>
            <person name="Terry A."/>
            <person name="Yamada L."/>
            <person name="Wang H.G."/>
            <person name="Awazu S."/>
            <person name="Azumi K."/>
            <person name="Boore J."/>
            <person name="Branno M."/>
            <person name="Chin-Bow S."/>
            <person name="DeSantis R."/>
            <person name="Doyle S."/>
            <person name="Francino P."/>
            <person name="Keys D.N."/>
            <person name="Haga S."/>
            <person name="Hayashi H."/>
            <person name="Hino K."/>
            <person name="Imai K.S."/>
            <person name="Inaba K."/>
            <person name="Kano S."/>
            <person name="Kobayashi K."/>
            <person name="Kobayashi M."/>
            <person name="Lee B.I."/>
            <person name="Makabe K.W."/>
            <person name="Manohar C."/>
            <person name="Matassi G."/>
            <person name="Medina M."/>
            <person name="Mochizuki Y."/>
            <person name="Mount S."/>
            <person name="Morishita T."/>
            <person name="Miura S."/>
            <person name="Nakayama A."/>
            <person name="Nishizaka S."/>
            <person name="Nomoto H."/>
            <person name="Ohta F."/>
            <person name="Oishi K."/>
            <person name="Rigoutsos I."/>
            <person name="Sano M."/>
            <person name="Sasaki A."/>
            <person name="Sasakura Y."/>
            <person name="Shoguchi E."/>
            <person name="Shin-i T."/>
            <person name="Spagnuolo A."/>
            <person name="Stainier D."/>
            <person name="Suzuki M.M."/>
            <person name="Tassy O."/>
            <person name="Takatori N."/>
            <person name="Tokuoka M."/>
            <person name="Yagi K."/>
            <person name="Yoshizaki F."/>
            <person name="Wada S."/>
            <person name="Zhang C."/>
            <person name="Hyatt P.D."/>
            <person name="Larimer F."/>
            <person name="Detter C."/>
            <person name="Doggett N."/>
            <person name="Glavina T."/>
            <person name="Hawkins T."/>
            <person name="Richardson P."/>
            <person name="Lucas S."/>
            <person name="Kohara Y."/>
            <person name="Levine M."/>
            <person name="Satoh N."/>
            <person name="Rokhsar D.S."/>
        </authorList>
    </citation>
    <scope>NUCLEOTIDE SEQUENCE [LARGE SCALE GENOMIC DNA]</scope>
</reference>
<dbReference type="InterPro" id="IPR038826">
    <property type="entry name" value="CCDC178"/>
</dbReference>
<dbReference type="AlphaFoldDB" id="F6ZV67"/>